<protein>
    <submittedName>
        <fullName evidence="1">Uncharacterized protein</fullName>
    </submittedName>
</protein>
<dbReference type="Proteomes" id="UP001107558">
    <property type="component" value="Chromosome 2"/>
</dbReference>
<name>A0A9J6C6K7_POLVA</name>
<gene>
    <name evidence="1" type="ORF">PVAND_007012</name>
</gene>
<dbReference type="EMBL" id="JADBJN010000002">
    <property type="protein sequence ID" value="KAG5677238.1"/>
    <property type="molecule type" value="Genomic_DNA"/>
</dbReference>
<keyword evidence="2" id="KW-1185">Reference proteome</keyword>
<evidence type="ECO:0000313" key="2">
    <source>
        <dbReference type="Proteomes" id="UP001107558"/>
    </source>
</evidence>
<evidence type="ECO:0000313" key="1">
    <source>
        <dbReference type="EMBL" id="KAG5677238.1"/>
    </source>
</evidence>
<reference evidence="1" key="1">
    <citation type="submission" date="2021-03" db="EMBL/GenBank/DDBJ databases">
        <title>Chromosome level genome of the anhydrobiotic midge Polypedilum vanderplanki.</title>
        <authorList>
            <person name="Yoshida Y."/>
            <person name="Kikawada T."/>
            <person name="Gusev O."/>
        </authorList>
    </citation>
    <scope>NUCLEOTIDE SEQUENCE</scope>
    <source>
        <strain evidence="1">NIAS01</strain>
        <tissue evidence="1">Whole body or cell culture</tissue>
    </source>
</reference>
<organism evidence="1 2">
    <name type="scientific">Polypedilum vanderplanki</name>
    <name type="common">Sleeping chironomid midge</name>
    <dbReference type="NCBI Taxonomy" id="319348"/>
    <lineage>
        <taxon>Eukaryota</taxon>
        <taxon>Metazoa</taxon>
        <taxon>Ecdysozoa</taxon>
        <taxon>Arthropoda</taxon>
        <taxon>Hexapoda</taxon>
        <taxon>Insecta</taxon>
        <taxon>Pterygota</taxon>
        <taxon>Neoptera</taxon>
        <taxon>Endopterygota</taxon>
        <taxon>Diptera</taxon>
        <taxon>Nematocera</taxon>
        <taxon>Chironomoidea</taxon>
        <taxon>Chironomidae</taxon>
        <taxon>Chironominae</taxon>
        <taxon>Polypedilum</taxon>
        <taxon>Polypedilum</taxon>
    </lineage>
</organism>
<comment type="caution">
    <text evidence="1">The sequence shown here is derived from an EMBL/GenBank/DDBJ whole genome shotgun (WGS) entry which is preliminary data.</text>
</comment>
<accession>A0A9J6C6K7</accession>
<dbReference type="AlphaFoldDB" id="A0A9J6C6K7"/>
<sequence>MLRKNTFLNSGRLLIGRVCFYRNLNENKQHEKFYIVQIKNEETAIVKAHQTQKALTDVTIKGDHWHRLRLILTEILYIYRTQFFHKIKELQVNERFSEFKNQHANKLTAALAQENVKKIIENTHSKLNAFKETKSYAKVKQLPRVSSDMIAKGNHYWILFNESKYKELLIYYIQMGKKGVVEIFKFIKHVYNAPSK</sequence>
<proteinExistence type="predicted"/>